<feature type="region of interest" description="Disordered" evidence="1">
    <location>
        <begin position="56"/>
        <end position="92"/>
    </location>
</feature>
<evidence type="ECO:0000313" key="3">
    <source>
        <dbReference type="Proteomes" id="UP001341281"/>
    </source>
</evidence>
<accession>A0AAQ3U1U5</accession>
<organism evidence="2 3">
    <name type="scientific">Paspalum notatum var. saurae</name>
    <dbReference type="NCBI Taxonomy" id="547442"/>
    <lineage>
        <taxon>Eukaryota</taxon>
        <taxon>Viridiplantae</taxon>
        <taxon>Streptophyta</taxon>
        <taxon>Embryophyta</taxon>
        <taxon>Tracheophyta</taxon>
        <taxon>Spermatophyta</taxon>
        <taxon>Magnoliopsida</taxon>
        <taxon>Liliopsida</taxon>
        <taxon>Poales</taxon>
        <taxon>Poaceae</taxon>
        <taxon>PACMAD clade</taxon>
        <taxon>Panicoideae</taxon>
        <taxon>Andropogonodae</taxon>
        <taxon>Paspaleae</taxon>
        <taxon>Paspalinae</taxon>
        <taxon>Paspalum</taxon>
    </lineage>
</organism>
<sequence length="258" mass="28720">MEIRAARSARHYRTPPHPPQVARAIVPFPCAPPSTRPPILVSPRAAAPNALLHARASAADTRRHRRRLIVPTRPSLRDSARPGSPDSPAPPWQTRAAAVFAASAADARRRRLRAPSAAGPVPSPPRVGRRVLPPRRRLRLPRPQLALIRAGFFLSSTSASTTPRERRLLHLLCVSLTPPWSVSPRLCCLRNPSRRHPAPPARRPHTHTHGAHRTRPRSRPRRLHGVPPGYRGYFFLEQNVPFLLKLLTSCDSDKLMGK</sequence>
<proteinExistence type="predicted"/>
<evidence type="ECO:0000313" key="2">
    <source>
        <dbReference type="EMBL" id="WVZ83939.1"/>
    </source>
</evidence>
<dbReference type="AlphaFoldDB" id="A0AAQ3U1U5"/>
<feature type="region of interest" description="Disordered" evidence="1">
    <location>
        <begin position="1"/>
        <end position="21"/>
    </location>
</feature>
<name>A0AAQ3U1U5_PASNO</name>
<reference evidence="2 3" key="1">
    <citation type="submission" date="2024-02" db="EMBL/GenBank/DDBJ databases">
        <title>High-quality chromosome-scale genome assembly of Pensacola bahiagrass (Paspalum notatum Flugge var. saurae).</title>
        <authorList>
            <person name="Vega J.M."/>
            <person name="Podio M."/>
            <person name="Orjuela J."/>
            <person name="Siena L.A."/>
            <person name="Pessino S.C."/>
            <person name="Combes M.C."/>
            <person name="Mariac C."/>
            <person name="Albertini E."/>
            <person name="Pupilli F."/>
            <person name="Ortiz J.P.A."/>
            <person name="Leblanc O."/>
        </authorList>
    </citation>
    <scope>NUCLEOTIDE SEQUENCE [LARGE SCALE GENOMIC DNA]</scope>
    <source>
        <strain evidence="2">R1</strain>
        <tissue evidence="2">Leaf</tissue>
    </source>
</reference>
<feature type="region of interest" description="Disordered" evidence="1">
    <location>
        <begin position="107"/>
        <end position="131"/>
    </location>
</feature>
<evidence type="ECO:0000256" key="1">
    <source>
        <dbReference type="SAM" id="MobiDB-lite"/>
    </source>
</evidence>
<dbReference type="EMBL" id="CP144751">
    <property type="protein sequence ID" value="WVZ83939.1"/>
    <property type="molecule type" value="Genomic_DNA"/>
</dbReference>
<dbReference type="Proteomes" id="UP001341281">
    <property type="component" value="Chromosome 07"/>
</dbReference>
<gene>
    <name evidence="2" type="ORF">U9M48_031033</name>
</gene>
<feature type="region of interest" description="Disordered" evidence="1">
    <location>
        <begin position="194"/>
        <end position="224"/>
    </location>
</feature>
<protein>
    <submittedName>
        <fullName evidence="2">Uncharacterized protein</fullName>
    </submittedName>
</protein>
<keyword evidence="3" id="KW-1185">Reference proteome</keyword>